<sequence length="626" mass="67893">MAYMPSPSAPPPHYAAATSSSGSASIEADLNTFFDIVPQADQTSFQVGYLGLNGFRAWIKGDVLIKLDNQSRSHDQAYKECTISLHAIESDRDQSITIFSETLTLWQANGKGNAASSSSSGADNTIPSTLPFVFSLTGDLPHCIHLSSSSLEYRLEATLRSSDTSNHPDAFRSTQVHLTRYTRPGPLRDIPEHKDGLSPYTWNVDSPTKMMIQLQKTLLRRADPITVFVRIPPPERKIESLSLRSAEANLVRIITAKGTDTKHELLLAHSGKLCRFNSTRAIILRLQLHPPFDVSNMPYPHPDHDAAQGGPILGRGGGGGCESVTQDTLLHDVHFFVRVLIALRSDEGDRQDVTLEREIVILPGAAGNEETDSDDVGKVTSKEEAESKGHGKAGEWVAQPLPQDGPSTSTSAAPFVVHEYEEEYDGYEDVGRSLTDDEDDNQARRIIDEDGPPPTLLESQNDLQVEVEVEGVGAGVLRDAHSERADLPPSIPGDYVWRSEEVEGAPPEHEDLPPPPPTPPPDMDEVETSGELHGQHDQSAGTSGIPSSFNPPPYMPSTSSSRSALSSSTIRNSASSEHVLVAAPSPPQSRPSASSRQSAEENFPPAYTHPPPSPFPSHQHPPSYEA</sequence>
<proteinExistence type="predicted"/>
<feature type="compositionally biased region" description="Basic and acidic residues" evidence="1">
    <location>
        <begin position="497"/>
        <end position="512"/>
    </location>
</feature>
<dbReference type="GeneID" id="37024357"/>
<evidence type="ECO:0000313" key="2">
    <source>
        <dbReference type="EMBL" id="PWN33416.1"/>
    </source>
</evidence>
<keyword evidence="3" id="KW-1185">Reference proteome</keyword>
<gene>
    <name evidence="2" type="ORF">FA14DRAFT_61962</name>
</gene>
<feature type="region of interest" description="Disordered" evidence="1">
    <location>
        <begin position="366"/>
        <end position="411"/>
    </location>
</feature>
<dbReference type="RefSeq" id="XP_025353718.1">
    <property type="nucleotide sequence ID" value="XM_025502576.1"/>
</dbReference>
<feature type="compositionally biased region" description="Low complexity" evidence="1">
    <location>
        <begin position="616"/>
        <end position="626"/>
    </location>
</feature>
<dbReference type="OrthoDB" id="3357813at2759"/>
<dbReference type="Proteomes" id="UP000245771">
    <property type="component" value="Unassembled WGS sequence"/>
</dbReference>
<dbReference type="AlphaFoldDB" id="A0A316V7B8"/>
<feature type="compositionally biased region" description="Low complexity" evidence="1">
    <location>
        <begin position="557"/>
        <end position="576"/>
    </location>
</feature>
<feature type="compositionally biased region" description="Polar residues" evidence="1">
    <location>
        <begin position="537"/>
        <end position="548"/>
    </location>
</feature>
<evidence type="ECO:0000256" key="1">
    <source>
        <dbReference type="SAM" id="MobiDB-lite"/>
    </source>
</evidence>
<feature type="region of interest" description="Disordered" evidence="1">
    <location>
        <begin position="478"/>
        <end position="626"/>
    </location>
</feature>
<evidence type="ECO:0000313" key="3">
    <source>
        <dbReference type="Proteomes" id="UP000245771"/>
    </source>
</evidence>
<organism evidence="2 3">
    <name type="scientific">Meira miltonrushii</name>
    <dbReference type="NCBI Taxonomy" id="1280837"/>
    <lineage>
        <taxon>Eukaryota</taxon>
        <taxon>Fungi</taxon>
        <taxon>Dikarya</taxon>
        <taxon>Basidiomycota</taxon>
        <taxon>Ustilaginomycotina</taxon>
        <taxon>Exobasidiomycetes</taxon>
        <taxon>Exobasidiales</taxon>
        <taxon>Brachybasidiaceae</taxon>
        <taxon>Meira</taxon>
    </lineage>
</organism>
<name>A0A316V7B8_9BASI</name>
<dbReference type="InParanoid" id="A0A316V7B8"/>
<feature type="compositionally biased region" description="Basic and acidic residues" evidence="1">
    <location>
        <begin position="375"/>
        <end position="393"/>
    </location>
</feature>
<accession>A0A316V7B8</accession>
<reference evidence="2 3" key="1">
    <citation type="journal article" date="2018" name="Mol. Biol. Evol.">
        <title>Broad Genomic Sampling Reveals a Smut Pathogenic Ancestry of the Fungal Clade Ustilaginomycotina.</title>
        <authorList>
            <person name="Kijpornyongpan T."/>
            <person name="Mondo S.J."/>
            <person name="Barry K."/>
            <person name="Sandor L."/>
            <person name="Lee J."/>
            <person name="Lipzen A."/>
            <person name="Pangilinan J."/>
            <person name="LaButti K."/>
            <person name="Hainaut M."/>
            <person name="Henrissat B."/>
            <person name="Grigoriev I.V."/>
            <person name="Spatafora J.W."/>
            <person name="Aime M.C."/>
        </authorList>
    </citation>
    <scope>NUCLEOTIDE SEQUENCE [LARGE SCALE GENOMIC DNA]</scope>
    <source>
        <strain evidence="2 3">MCA 3882</strain>
    </source>
</reference>
<protein>
    <submittedName>
        <fullName evidence="2">Uncharacterized protein</fullName>
    </submittedName>
</protein>
<dbReference type="EMBL" id="KZ819604">
    <property type="protein sequence ID" value="PWN33416.1"/>
    <property type="molecule type" value="Genomic_DNA"/>
</dbReference>
<dbReference type="STRING" id="1280837.A0A316V7B8"/>